<name>A0A1M5X7H5_9FLAO</name>
<dbReference type="STRING" id="421058.SAMN05421866_0026"/>
<protein>
    <submittedName>
        <fullName evidence="1">Uncharacterized protein</fullName>
    </submittedName>
</protein>
<evidence type="ECO:0000313" key="1">
    <source>
        <dbReference type="EMBL" id="SHH95749.1"/>
    </source>
</evidence>
<evidence type="ECO:0000313" key="2">
    <source>
        <dbReference type="Proteomes" id="UP000184047"/>
    </source>
</evidence>
<sequence>MLYTLYNYTMCAIFATVTRQKYDKIRIIKMRKTVKMENTVKTPINKRFNFSETTVAEEKYLLTLSELLKSKRKGDWKKVAETLKISAQCAEKSFYRVYQKNHFEVVEALKVIINQRNKLIQVHE</sequence>
<gene>
    <name evidence="1" type="ORF">SAMN05421866_0026</name>
</gene>
<keyword evidence="2" id="KW-1185">Reference proteome</keyword>
<organism evidence="1 2">
    <name type="scientific">Chryseobacterium oranimense</name>
    <dbReference type="NCBI Taxonomy" id="421058"/>
    <lineage>
        <taxon>Bacteria</taxon>
        <taxon>Pseudomonadati</taxon>
        <taxon>Bacteroidota</taxon>
        <taxon>Flavobacteriia</taxon>
        <taxon>Flavobacteriales</taxon>
        <taxon>Weeksellaceae</taxon>
        <taxon>Chryseobacterium group</taxon>
        <taxon>Chryseobacterium</taxon>
    </lineage>
</organism>
<dbReference type="EMBL" id="FQWT01000010">
    <property type="protein sequence ID" value="SHH95749.1"/>
    <property type="molecule type" value="Genomic_DNA"/>
</dbReference>
<dbReference type="AlphaFoldDB" id="A0A1M5X7H5"/>
<proteinExistence type="predicted"/>
<accession>A0A1M5X7H5</accession>
<reference evidence="2" key="1">
    <citation type="submission" date="2016-11" db="EMBL/GenBank/DDBJ databases">
        <authorList>
            <person name="Varghese N."/>
            <person name="Submissions S."/>
        </authorList>
    </citation>
    <scope>NUCLEOTIDE SEQUENCE [LARGE SCALE GENOMIC DNA]</scope>
    <source>
        <strain evidence="2">DSM 19055</strain>
    </source>
</reference>
<dbReference type="Proteomes" id="UP000184047">
    <property type="component" value="Unassembled WGS sequence"/>
</dbReference>